<dbReference type="Pfam" id="PF02517">
    <property type="entry name" value="Rce1-like"/>
    <property type="match status" value="1"/>
</dbReference>
<feature type="transmembrane region" description="Helical" evidence="1">
    <location>
        <begin position="165"/>
        <end position="184"/>
    </location>
</feature>
<dbReference type="EMBL" id="CP006850">
    <property type="protein sequence ID" value="AHH16259.1"/>
    <property type="molecule type" value="Genomic_DNA"/>
</dbReference>
<dbReference type="KEGG" id="nno:NONO_c14560"/>
<organism evidence="3 4">
    <name type="scientific">Nocardia nova SH22a</name>
    <dbReference type="NCBI Taxonomy" id="1415166"/>
    <lineage>
        <taxon>Bacteria</taxon>
        <taxon>Bacillati</taxon>
        <taxon>Actinomycetota</taxon>
        <taxon>Actinomycetes</taxon>
        <taxon>Mycobacteriales</taxon>
        <taxon>Nocardiaceae</taxon>
        <taxon>Nocardia</taxon>
    </lineage>
</organism>
<dbReference type="GO" id="GO:0004175">
    <property type="term" value="F:endopeptidase activity"/>
    <property type="evidence" value="ECO:0007669"/>
    <property type="project" value="UniProtKB-ARBA"/>
</dbReference>
<proteinExistence type="predicted"/>
<dbReference type="eggNOG" id="COG1266">
    <property type="taxonomic scope" value="Bacteria"/>
</dbReference>
<dbReference type="AlphaFoldDB" id="W5TAS3"/>
<dbReference type="GO" id="GO:0080120">
    <property type="term" value="P:CAAX-box protein maturation"/>
    <property type="evidence" value="ECO:0007669"/>
    <property type="project" value="UniProtKB-ARBA"/>
</dbReference>
<dbReference type="STRING" id="1415166.NONO_c14560"/>
<keyword evidence="1" id="KW-0812">Transmembrane</keyword>
<keyword evidence="4" id="KW-1185">Reference proteome</keyword>
<dbReference type="Proteomes" id="UP000019150">
    <property type="component" value="Chromosome"/>
</dbReference>
<feature type="transmembrane region" description="Helical" evidence="1">
    <location>
        <begin position="74"/>
        <end position="96"/>
    </location>
</feature>
<keyword evidence="1" id="KW-0472">Membrane</keyword>
<dbReference type="InterPro" id="IPR003675">
    <property type="entry name" value="Rce1/LyrA-like_dom"/>
</dbReference>
<gene>
    <name evidence="3" type="ORF">NONO_c14560</name>
</gene>
<dbReference type="GO" id="GO:0006508">
    <property type="term" value="P:proteolysis"/>
    <property type="evidence" value="ECO:0007669"/>
    <property type="project" value="UniProtKB-KW"/>
</dbReference>
<accession>W5TAS3</accession>
<evidence type="ECO:0000259" key="2">
    <source>
        <dbReference type="Pfam" id="PF02517"/>
    </source>
</evidence>
<dbReference type="HOGENOM" id="CLU_090980_0_0_11"/>
<evidence type="ECO:0000256" key="1">
    <source>
        <dbReference type="SAM" id="Phobius"/>
    </source>
</evidence>
<keyword evidence="3" id="KW-0645">Protease</keyword>
<keyword evidence="1" id="KW-1133">Transmembrane helix</keyword>
<keyword evidence="3" id="KW-0378">Hydrolase</keyword>
<protein>
    <submittedName>
        <fullName evidence="3">CAAX amino terminal protease family protein</fullName>
    </submittedName>
</protein>
<feature type="transmembrane region" description="Helical" evidence="1">
    <location>
        <begin position="196"/>
        <end position="213"/>
    </location>
</feature>
<sequence length="240" mass="25828">MGDVRIRRLRRVYLGAEYAALFFGGTTVYNAFLRGRPPIPALLALGLGAGAYLRRAPGFDRAALWRSGALRNEAAPMAALAGSSALALTATVAALRRDALFELPRRNPALWLAVTVLYPVLSVYPQELIFRSFLFHRYAPVFGDGAALVAASAAAFGYVHIIFGSWVSVALSGAGGLLFATRYLRTDSLLTASVEHAVYGILIFTVGLGRYFYHGAAPTRADSRRSRGAVSPDSGSPRYR</sequence>
<evidence type="ECO:0000313" key="4">
    <source>
        <dbReference type="Proteomes" id="UP000019150"/>
    </source>
</evidence>
<name>W5TAS3_9NOCA</name>
<evidence type="ECO:0000313" key="3">
    <source>
        <dbReference type="EMBL" id="AHH16259.1"/>
    </source>
</evidence>
<feature type="transmembrane region" description="Helical" evidence="1">
    <location>
        <begin position="12"/>
        <end position="32"/>
    </location>
</feature>
<reference evidence="3 4" key="1">
    <citation type="journal article" date="2014" name="Appl. Environ. Microbiol.">
        <title>Insights into the Microbial Degradation of Rubber and Gutta-Percha by Analysis of the Complete Genome of Nocardia nova SH22a.</title>
        <authorList>
            <person name="Luo Q."/>
            <person name="Hiessl S."/>
            <person name="Poehlein A."/>
            <person name="Daniel R."/>
            <person name="Steinbuchel A."/>
        </authorList>
    </citation>
    <scope>NUCLEOTIDE SEQUENCE [LARGE SCALE GENOMIC DNA]</scope>
    <source>
        <strain evidence="3">SH22a</strain>
    </source>
</reference>
<feature type="transmembrane region" description="Helical" evidence="1">
    <location>
        <begin position="108"/>
        <end position="126"/>
    </location>
</feature>
<feature type="domain" description="CAAX prenyl protease 2/Lysostaphin resistance protein A-like" evidence="2">
    <location>
        <begin position="110"/>
        <end position="199"/>
    </location>
</feature>